<evidence type="ECO:0000256" key="2">
    <source>
        <dbReference type="ARBA" id="ARBA00009347"/>
    </source>
</evidence>
<dbReference type="Pfam" id="PF02771">
    <property type="entry name" value="Acyl-CoA_dh_N"/>
    <property type="match status" value="1"/>
</dbReference>
<reference evidence="9 10" key="1">
    <citation type="journal article" date="2020" name="Microb. Ecol.">
        <title>Ecogenomics of the Marine Benthic Filamentous Cyanobacterium Adonisia.</title>
        <authorList>
            <person name="Walter J.M."/>
            <person name="Coutinho F.H."/>
            <person name="Leomil L."/>
            <person name="Hargreaves P.I."/>
            <person name="Campeao M.E."/>
            <person name="Vieira V.V."/>
            <person name="Silva B.S."/>
            <person name="Fistarol G.O."/>
            <person name="Salomon P.S."/>
            <person name="Sawabe T."/>
            <person name="Mino S."/>
            <person name="Hosokawa M."/>
            <person name="Miyashita H."/>
            <person name="Maruyama F."/>
            <person name="van Verk M.C."/>
            <person name="Dutilh B.E."/>
            <person name="Thompson C.C."/>
            <person name="Thompson F.L."/>
        </authorList>
    </citation>
    <scope>NUCLEOTIDE SEQUENCE [LARGE SCALE GENOMIC DNA]</scope>
    <source>
        <strain evidence="9 10">CCMR0081</strain>
    </source>
</reference>
<evidence type="ECO:0000259" key="6">
    <source>
        <dbReference type="Pfam" id="PF00441"/>
    </source>
</evidence>
<protein>
    <submittedName>
        <fullName evidence="9">Acyl-CoA dehydrogenase</fullName>
    </submittedName>
</protein>
<feature type="domain" description="Acyl-CoA dehydrogenase/oxidase N-terminal" evidence="8">
    <location>
        <begin position="31"/>
        <end position="112"/>
    </location>
</feature>
<feature type="domain" description="Acyl-CoA dehydrogenase/oxidase C-terminal" evidence="6">
    <location>
        <begin position="234"/>
        <end position="380"/>
    </location>
</feature>
<dbReference type="InterPro" id="IPR036250">
    <property type="entry name" value="AcylCo_DH-like_C"/>
</dbReference>
<dbReference type="InterPro" id="IPR009100">
    <property type="entry name" value="AcylCoA_DH/oxidase_NM_dom_sf"/>
</dbReference>
<keyword evidence="5" id="KW-0560">Oxidoreductase</keyword>
<dbReference type="Pfam" id="PF00441">
    <property type="entry name" value="Acyl-CoA_dh_1"/>
    <property type="match status" value="1"/>
</dbReference>
<dbReference type="InterPro" id="IPR013786">
    <property type="entry name" value="AcylCoA_DH/ox_N"/>
</dbReference>
<name>A0A6M0RXL4_9CYAN</name>
<keyword evidence="10" id="KW-1185">Reference proteome</keyword>
<dbReference type="InterPro" id="IPR009075">
    <property type="entry name" value="AcylCo_DH/oxidase_C"/>
</dbReference>
<comment type="caution">
    <text evidence="9">The sequence shown here is derived from an EMBL/GenBank/DDBJ whole genome shotgun (WGS) entry which is preliminary data.</text>
</comment>
<accession>A0A6M0RXL4</accession>
<evidence type="ECO:0000313" key="9">
    <source>
        <dbReference type="EMBL" id="NEZ60886.1"/>
    </source>
</evidence>
<evidence type="ECO:0000256" key="4">
    <source>
        <dbReference type="ARBA" id="ARBA00022827"/>
    </source>
</evidence>
<dbReference type="GO" id="GO:0005886">
    <property type="term" value="C:plasma membrane"/>
    <property type="evidence" value="ECO:0007669"/>
    <property type="project" value="TreeGrafter"/>
</dbReference>
<dbReference type="PANTHER" id="PTHR43884">
    <property type="entry name" value="ACYL-COA DEHYDROGENASE"/>
    <property type="match status" value="1"/>
</dbReference>
<dbReference type="RefSeq" id="WP_163703190.1">
    <property type="nucleotide sequence ID" value="NZ_QXHD01000004.1"/>
</dbReference>
<dbReference type="InterPro" id="IPR046373">
    <property type="entry name" value="Acyl-CoA_Oxase/DH_mid-dom_sf"/>
</dbReference>
<organism evidence="9 10">
    <name type="scientific">Adonisia turfae CCMR0081</name>
    <dbReference type="NCBI Taxonomy" id="2292702"/>
    <lineage>
        <taxon>Bacteria</taxon>
        <taxon>Bacillati</taxon>
        <taxon>Cyanobacteriota</taxon>
        <taxon>Adonisia</taxon>
        <taxon>Adonisia turfae</taxon>
    </lineage>
</organism>
<dbReference type="AlphaFoldDB" id="A0A6M0RXL4"/>
<dbReference type="GO" id="GO:0003995">
    <property type="term" value="F:acyl-CoA dehydrogenase activity"/>
    <property type="evidence" value="ECO:0007669"/>
    <property type="project" value="TreeGrafter"/>
</dbReference>
<dbReference type="Pfam" id="PF02770">
    <property type="entry name" value="Acyl-CoA_dh_M"/>
    <property type="match status" value="1"/>
</dbReference>
<sequence length="604" mass="67918">MKSLKQYWVAEALERSLGNPFTPENPLSFQHMATLDEQEVFPEAEIKGLYDWGLQHYYIPTDCGGKFTSFEEFVAFVRVLSRRDLNTAIAFTTMFWSFLTWMAGTETQKQQLARFMQDDYGTMCLAYSEREHGSDLVGGSLVGEKVPGGYRLTGEKWPINRATRSEITFVLARTDKAGGNRGLSLFMLDKRALDPTSFGNNPKIKTHGIRGADMSGIYFEDCFVPDEMLLGKEGQGLELALKGFQITRALCAAFSQGSADTCLRTTLNFALNRQLYGKTVWDMPHPRRVLVNGFLDILACDCVNIAAARGFHVAPRQFSVWSAVDKYFVPVTLEKMQQDISVVLGARFYMRDEHDYGVFQKMLRDSSIISVFDGSSVVNLHALILQRRQLAKARSRRKPKDLVALQARLRNSFNLTTELPTFDPSQLDLIARGTDDVPQGLESALATLEALGNPLDIDENVLDCLKQQYQQFLQVLDEQDEAIVDGAFEHGHDQSFEAFEEAKRYCYIHAATTCLHMWLHNRSQLGDFFAQGKWLVLCADRLLAQLTPEQPAIPLAYYETVAEELLRLHGADKMLSIVPFQLAPRTSSVNASAPIKSPAPILQV</sequence>
<comment type="similarity">
    <text evidence="2 5">Belongs to the acyl-CoA dehydrogenase family.</text>
</comment>
<keyword evidence="3 5" id="KW-0285">Flavoprotein</keyword>
<dbReference type="SUPFAM" id="SSF56645">
    <property type="entry name" value="Acyl-CoA dehydrogenase NM domain-like"/>
    <property type="match status" value="1"/>
</dbReference>
<evidence type="ECO:0000259" key="8">
    <source>
        <dbReference type="Pfam" id="PF02771"/>
    </source>
</evidence>
<evidence type="ECO:0000259" key="7">
    <source>
        <dbReference type="Pfam" id="PF02770"/>
    </source>
</evidence>
<evidence type="ECO:0000256" key="1">
    <source>
        <dbReference type="ARBA" id="ARBA00001974"/>
    </source>
</evidence>
<dbReference type="InterPro" id="IPR006091">
    <property type="entry name" value="Acyl-CoA_Oxase/DH_mid-dom"/>
</dbReference>
<dbReference type="Gene3D" id="1.20.140.10">
    <property type="entry name" value="Butyryl-CoA Dehydrogenase, subunit A, domain 3"/>
    <property type="match status" value="1"/>
</dbReference>
<dbReference type="SUPFAM" id="SSF47203">
    <property type="entry name" value="Acyl-CoA dehydrogenase C-terminal domain-like"/>
    <property type="match status" value="1"/>
</dbReference>
<dbReference type="CDD" id="cd00567">
    <property type="entry name" value="ACAD"/>
    <property type="match status" value="1"/>
</dbReference>
<dbReference type="GO" id="GO:0050660">
    <property type="term" value="F:flavin adenine dinucleotide binding"/>
    <property type="evidence" value="ECO:0007669"/>
    <property type="project" value="InterPro"/>
</dbReference>
<dbReference type="Gene3D" id="1.10.540.10">
    <property type="entry name" value="Acyl-CoA dehydrogenase/oxidase, N-terminal domain"/>
    <property type="match status" value="1"/>
</dbReference>
<gene>
    <name evidence="9" type="ORF">DXZ20_35690</name>
</gene>
<dbReference type="Gene3D" id="2.40.110.10">
    <property type="entry name" value="Butyryl-CoA Dehydrogenase, subunit A, domain 2"/>
    <property type="match status" value="1"/>
</dbReference>
<dbReference type="EMBL" id="QXHD01000004">
    <property type="protein sequence ID" value="NEZ60886.1"/>
    <property type="molecule type" value="Genomic_DNA"/>
</dbReference>
<feature type="domain" description="Acyl-CoA oxidase/dehydrogenase middle" evidence="7">
    <location>
        <begin position="124"/>
        <end position="222"/>
    </location>
</feature>
<keyword evidence="4 5" id="KW-0274">FAD</keyword>
<dbReference type="Proteomes" id="UP000481033">
    <property type="component" value="Unassembled WGS sequence"/>
</dbReference>
<evidence type="ECO:0000256" key="5">
    <source>
        <dbReference type="RuleBase" id="RU362125"/>
    </source>
</evidence>
<proteinExistence type="inferred from homology"/>
<evidence type="ECO:0000256" key="3">
    <source>
        <dbReference type="ARBA" id="ARBA00022630"/>
    </source>
</evidence>
<comment type="cofactor">
    <cofactor evidence="1 5">
        <name>FAD</name>
        <dbReference type="ChEBI" id="CHEBI:57692"/>
    </cofactor>
</comment>
<dbReference type="PANTHER" id="PTHR43884:SF19">
    <property type="entry name" value="ACYL-COA DEHYDROGENASE FADE4-RELATED"/>
    <property type="match status" value="1"/>
</dbReference>
<evidence type="ECO:0000313" key="10">
    <source>
        <dbReference type="Proteomes" id="UP000481033"/>
    </source>
</evidence>
<dbReference type="InterPro" id="IPR037069">
    <property type="entry name" value="AcylCoA_DH/ox_N_sf"/>
</dbReference>